<reference evidence="1 2" key="1">
    <citation type="journal article" date="2015" name="Stand. Genomic Sci.">
        <title>Genomic Encyclopedia of Bacterial and Archaeal Type Strains, Phase III: the genomes of soil and plant-associated and newly described type strains.</title>
        <authorList>
            <person name="Whitman W.B."/>
            <person name="Woyke T."/>
            <person name="Klenk H.P."/>
            <person name="Zhou Y."/>
            <person name="Lilburn T.G."/>
            <person name="Beck B.J."/>
            <person name="De Vos P."/>
            <person name="Vandamme P."/>
            <person name="Eisen J.A."/>
            <person name="Garrity G."/>
            <person name="Hugenholtz P."/>
            <person name="Kyrpides N.C."/>
        </authorList>
    </citation>
    <scope>NUCLEOTIDE SEQUENCE [LARGE SCALE GENOMIC DNA]</scope>
    <source>
        <strain evidence="1 2">A3</strain>
    </source>
</reference>
<protein>
    <submittedName>
        <fullName evidence="1">Putative DCC family thiol-disulfide oxidoreductase YuxK</fullName>
    </submittedName>
</protein>
<evidence type="ECO:0000313" key="2">
    <source>
        <dbReference type="Proteomes" id="UP000294862"/>
    </source>
</evidence>
<accession>A0A4R2I9K2</accession>
<dbReference type="PANTHER" id="PTHR33639">
    <property type="entry name" value="THIOL-DISULFIDE OXIDOREDUCTASE DCC"/>
    <property type="match status" value="1"/>
</dbReference>
<dbReference type="RefSeq" id="WP_131995656.1">
    <property type="nucleotide sequence ID" value="NZ_JACGXM010000012.1"/>
</dbReference>
<organism evidence="1 2">
    <name type="scientific">Dokdonella fugitiva</name>
    <dbReference type="NCBI Taxonomy" id="328517"/>
    <lineage>
        <taxon>Bacteria</taxon>
        <taxon>Pseudomonadati</taxon>
        <taxon>Pseudomonadota</taxon>
        <taxon>Gammaproteobacteria</taxon>
        <taxon>Lysobacterales</taxon>
        <taxon>Rhodanobacteraceae</taxon>
        <taxon>Dokdonella</taxon>
    </lineage>
</organism>
<dbReference type="AlphaFoldDB" id="A0A4R2I9K2"/>
<dbReference type="InterPro" id="IPR052927">
    <property type="entry name" value="DCC_oxidoreductase"/>
</dbReference>
<sequence>MSATRGSKPAEPATVPAAGDAILVYDGVCLLCSRWVRFVLAHDRARRFRFASMQSANGRALLRAHGLDPDDPNSLLLLERGHASTDSEAILRVLAGFGGAWRLAGVLRLVPRMMRDPAYRWLARNRYRWFGRSDACWLPAPEHAARFLD</sequence>
<name>A0A4R2I9K2_9GAMM</name>
<dbReference type="PANTHER" id="PTHR33639:SF2">
    <property type="entry name" value="DUF393 DOMAIN-CONTAINING PROTEIN"/>
    <property type="match status" value="1"/>
</dbReference>
<keyword evidence="2" id="KW-1185">Reference proteome</keyword>
<dbReference type="Pfam" id="PF04134">
    <property type="entry name" value="DCC1-like"/>
    <property type="match status" value="1"/>
</dbReference>
<proteinExistence type="predicted"/>
<dbReference type="EMBL" id="SLWQ01000003">
    <property type="protein sequence ID" value="TCO41111.1"/>
    <property type="molecule type" value="Genomic_DNA"/>
</dbReference>
<dbReference type="Proteomes" id="UP000294862">
    <property type="component" value="Unassembled WGS sequence"/>
</dbReference>
<dbReference type="OrthoDB" id="9785438at2"/>
<evidence type="ECO:0000313" key="1">
    <source>
        <dbReference type="EMBL" id="TCO41111.1"/>
    </source>
</evidence>
<dbReference type="InterPro" id="IPR007263">
    <property type="entry name" value="DCC1-like"/>
</dbReference>
<gene>
    <name evidence="1" type="ORF">EV148_10330</name>
</gene>
<dbReference type="GO" id="GO:0015035">
    <property type="term" value="F:protein-disulfide reductase activity"/>
    <property type="evidence" value="ECO:0007669"/>
    <property type="project" value="InterPro"/>
</dbReference>
<comment type="caution">
    <text evidence="1">The sequence shown here is derived from an EMBL/GenBank/DDBJ whole genome shotgun (WGS) entry which is preliminary data.</text>
</comment>